<dbReference type="Proteomes" id="UP000246121">
    <property type="component" value="Unassembled WGS sequence"/>
</dbReference>
<dbReference type="PROSITE" id="PS51450">
    <property type="entry name" value="LRR"/>
    <property type="match status" value="2"/>
</dbReference>
<dbReference type="EMBL" id="PRFA01000014">
    <property type="protein sequence ID" value="PWU97798.1"/>
    <property type="molecule type" value="Genomic_DNA"/>
</dbReference>
<dbReference type="VEuPathDB" id="TriTrypDB:TcCLB.506839.30"/>
<dbReference type="VEuPathDB" id="TriTrypDB:C3747_19g134"/>
<dbReference type="VEuPathDB" id="TriTrypDB:TcG_00476"/>
<dbReference type="InterPro" id="IPR032675">
    <property type="entry name" value="LRR_dom_sf"/>
</dbReference>
<dbReference type="Gene3D" id="3.80.10.10">
    <property type="entry name" value="Ribonuclease Inhibitor"/>
    <property type="match status" value="7"/>
</dbReference>
<name>A0A2V2VRB9_TRYCR</name>
<comment type="caution">
    <text evidence="1">The sequence shown here is derived from an EMBL/GenBank/DDBJ whole genome shotgun (WGS) entry which is preliminary data.</text>
</comment>
<dbReference type="VEuPathDB" id="TriTrypDB:TcCL_NonESM09900"/>
<dbReference type="SMART" id="SM00368">
    <property type="entry name" value="LRR_RI"/>
    <property type="match status" value="16"/>
</dbReference>
<dbReference type="PANTHER" id="PTHR24114:SF2">
    <property type="entry name" value="F-BOX DOMAIN-CONTAINING PROTEIN-RELATED"/>
    <property type="match status" value="1"/>
</dbReference>
<dbReference type="SUPFAM" id="SSF52047">
    <property type="entry name" value="RNI-like"/>
    <property type="match status" value="2"/>
</dbReference>
<dbReference type="VEuPathDB" id="TriTrypDB:TcBrA4_0013830"/>
<dbReference type="VEuPathDB" id="TriTrypDB:Tc_MARK_3520"/>
<dbReference type="VEuPathDB" id="TriTrypDB:ECC02_000564"/>
<evidence type="ECO:0008006" key="3">
    <source>
        <dbReference type="Google" id="ProtNLM"/>
    </source>
</evidence>
<proteinExistence type="predicted"/>
<evidence type="ECO:0000313" key="2">
    <source>
        <dbReference type="Proteomes" id="UP000246121"/>
    </source>
</evidence>
<dbReference type="VEuPathDB" id="TriTrypDB:BCY84_11209"/>
<dbReference type="InterPro" id="IPR052394">
    <property type="entry name" value="LRR-containing"/>
</dbReference>
<evidence type="ECO:0000313" key="1">
    <source>
        <dbReference type="EMBL" id="PWU97798.1"/>
    </source>
</evidence>
<reference evidence="1 2" key="1">
    <citation type="journal article" date="2018" name="Microb. Genom.">
        <title>Expanding an expanded genome: long-read sequencing of Trypanosoma cruzi.</title>
        <authorList>
            <person name="Berna L."/>
            <person name="Rodriguez M."/>
            <person name="Chiribao M.L."/>
            <person name="Parodi-Talice A."/>
            <person name="Pita S."/>
            <person name="Rijo G."/>
            <person name="Alvarez-Valin F."/>
            <person name="Robello C."/>
        </authorList>
    </citation>
    <scope>NUCLEOTIDE SEQUENCE [LARGE SCALE GENOMIC DNA]</scope>
    <source>
        <strain evidence="1 2">Dm28c</strain>
    </source>
</reference>
<sequence length="1079" mass="119381">MSSFDDLLILVSRKGTKSVQWCGEKMGDAQLETLIAAMEISPIPIQHIDLSRNEITSKGAMSLTRFLRITPTVEEVEIRENNIDDAGAEAFIQLYFEVRYPKLFDMDGNPCSKAYVHNLALLAQGSSYSNEVRRGLLTREADELNVSGIDYNKLDPRLVTFYVQNVDGLERLILSGCSLGDAGAGVIGALISQSTLTHLDLSNNGISDVGLSQFVEYSNLQNHPTISSLSFAQNIRIGNFSAQNLTKTLFEKNGKITFFDLSETSVTSRVRSIINHECELNKQPHSLKVAVIGIRTNDPSCTSVNLQWEDDMENAAFFISPILRDNTNLLELNLGNCGFGDKGVELLAEALRLNNTIRVIAFPNNNITSRGAKKLFQCIIQHASLEEINLAGNRINDEAALSLLNTIRLNGNLKNVNITNNFIGIDYINEVEGLLLINQSPKMIRRLVVEIEANEPNLASLSLSGGTGEEYYNDASVRLLCQALLLNATVTSLDLSKNIVGDIGVASIAEMLMTNSVITHLNLSDNSISNRGPQRLCAALRTNTSLQELDLSNNAIYDEGVEDFPEMLKYNDRLIRIVLDKTGVSKEMYSKIIKAADLNKEPKNIKDLVYRLQSGDDTLRKVDLRRENCSRPLDDESIGTLCVHLKGKSFVDGLLLQGNMIGTKGCQALGELLAEEGCGILSLNLSSNPVDDEGLQILSKSFLSPHIKLETLVLSETEVTSAGINSLIELLKINTSLQQVFPPERVSADVFCAMNYELMVNAQPRLLKPLLARIDANENIPEVVLKDSQVPFTDSACQLLCASLVKNTHIVSLDLSHNRLTCECVPFLVEALSRSPAIRNVDLSYNNIGVKGGMDLMLFLQENDHVLSLDLKGNEISSATANAITELLSLNAGSIKLKRILLRHRSGNFYDEMINLNGQDENYKLNDNDIRLLCDVMTESSTLRAVDLGLNSITDFGCEMIADVLRQNQKIEALYLDYNPIGEAGGEALYNALKVNHQLHTLFLEGSNVPEEIWEEILGLLHVNETPFKEKINMRAVRLDEVDDDTQFKSTDYANAQEEKVGKDALYLYEDPSKLILLK</sequence>
<dbReference type="VEuPathDB" id="TriTrypDB:TcCL_NonESM09901"/>
<dbReference type="AlphaFoldDB" id="A0A2V2VRB9"/>
<dbReference type="InterPro" id="IPR001611">
    <property type="entry name" value="Leu-rich_rpt"/>
</dbReference>
<protein>
    <recommendedName>
        <fullName evidence="3">Paraflagellar rod component</fullName>
    </recommendedName>
</protein>
<accession>A0A2V2VRB9</accession>
<organism evidence="1 2">
    <name type="scientific">Trypanosoma cruzi</name>
    <dbReference type="NCBI Taxonomy" id="5693"/>
    <lineage>
        <taxon>Eukaryota</taxon>
        <taxon>Discoba</taxon>
        <taxon>Euglenozoa</taxon>
        <taxon>Kinetoplastea</taxon>
        <taxon>Metakinetoplastina</taxon>
        <taxon>Trypanosomatida</taxon>
        <taxon>Trypanosomatidae</taxon>
        <taxon>Trypanosoma</taxon>
        <taxon>Schizotrypanum</taxon>
    </lineage>
</organism>
<dbReference type="VEuPathDB" id="TriTrypDB:C4B63_14g155"/>
<dbReference type="VEuPathDB" id="TriTrypDB:TCSYLVIO_004736"/>
<dbReference type="PANTHER" id="PTHR24114">
    <property type="entry name" value="LEUCINE RICH REPEAT FAMILY PROTEIN"/>
    <property type="match status" value="1"/>
</dbReference>
<dbReference type="Pfam" id="PF13516">
    <property type="entry name" value="LRR_6"/>
    <property type="match status" value="13"/>
</dbReference>
<gene>
    <name evidence="1" type="ORF">C4B63_14g155</name>
</gene>
<dbReference type="VEuPathDB" id="TriTrypDB:TCDM_02927"/>